<comment type="caution">
    <text evidence="2">The sequence shown here is derived from an EMBL/GenBank/DDBJ whole genome shotgun (WGS) entry which is preliminary data.</text>
</comment>
<dbReference type="AlphaFoldDB" id="A0A8T1TKQ9"/>
<proteinExistence type="predicted"/>
<evidence type="ECO:0000256" key="1">
    <source>
        <dbReference type="SAM" id="MobiDB-lite"/>
    </source>
</evidence>
<sequence>MLDAFGQTNTETKQITSYVADSIGPGYASMYNCARPWKCRRAFEGRDVGVRHRQNEQERSSSGRMRPNDRYCVSDKRSTQYLLSLGWHTRSGLDAQLHQLGILRRYVVKTLLCQFHAQRYVQRMISGKKHFVSPSLRDEIERLFSEMMYVPTKEQVECFRATREINFVGVCQVFLP</sequence>
<feature type="region of interest" description="Disordered" evidence="1">
    <location>
        <begin position="50"/>
        <end position="69"/>
    </location>
</feature>
<accession>A0A8T1TKQ9</accession>
<dbReference type="EMBL" id="JAENGZ010002602">
    <property type="protein sequence ID" value="KAG6943323.1"/>
    <property type="molecule type" value="Genomic_DNA"/>
</dbReference>
<reference evidence="2" key="1">
    <citation type="submission" date="2021-01" db="EMBL/GenBank/DDBJ databases">
        <title>Phytophthora aleatoria, a newly-described species from Pinus radiata is distinct from Phytophthora cactorum isolates based on comparative genomics.</title>
        <authorList>
            <person name="Mcdougal R."/>
            <person name="Panda P."/>
            <person name="Williams N."/>
            <person name="Studholme D.J."/>
        </authorList>
    </citation>
    <scope>NUCLEOTIDE SEQUENCE</scope>
    <source>
        <strain evidence="2">NZFS 3830</strain>
    </source>
</reference>
<gene>
    <name evidence="2" type="ORF">JG687_00018538</name>
</gene>
<evidence type="ECO:0000313" key="2">
    <source>
        <dbReference type="EMBL" id="KAG6943323.1"/>
    </source>
</evidence>
<protein>
    <submittedName>
        <fullName evidence="2">Uncharacterized protein</fullName>
    </submittedName>
</protein>
<dbReference type="VEuPathDB" id="FungiDB:PC110_g8538"/>
<dbReference type="Proteomes" id="UP000688947">
    <property type="component" value="Unassembled WGS sequence"/>
</dbReference>
<evidence type="ECO:0000313" key="3">
    <source>
        <dbReference type="Proteomes" id="UP000688947"/>
    </source>
</evidence>
<organism evidence="2 3">
    <name type="scientific">Phytophthora cactorum</name>
    <dbReference type="NCBI Taxonomy" id="29920"/>
    <lineage>
        <taxon>Eukaryota</taxon>
        <taxon>Sar</taxon>
        <taxon>Stramenopiles</taxon>
        <taxon>Oomycota</taxon>
        <taxon>Peronosporomycetes</taxon>
        <taxon>Peronosporales</taxon>
        <taxon>Peronosporaceae</taxon>
        <taxon>Phytophthora</taxon>
    </lineage>
</organism>
<name>A0A8T1TKQ9_9STRA</name>